<keyword evidence="2" id="KW-0732">Signal</keyword>
<keyword evidence="1" id="KW-1133">Transmembrane helix</keyword>
<evidence type="ECO:0000313" key="4">
    <source>
        <dbReference type="EMBL" id="KAJ7690183.1"/>
    </source>
</evidence>
<evidence type="ECO:0000259" key="3">
    <source>
        <dbReference type="Pfam" id="PF22803"/>
    </source>
</evidence>
<accession>A0AAD7DFK1</accession>
<keyword evidence="5" id="KW-1185">Reference proteome</keyword>
<feature type="signal peptide" evidence="2">
    <location>
        <begin position="1"/>
        <end position="22"/>
    </location>
</feature>
<feature type="transmembrane region" description="Helical" evidence="1">
    <location>
        <begin position="186"/>
        <end position="214"/>
    </location>
</feature>
<comment type="caution">
    <text evidence="4">The sequence shown here is derived from an EMBL/GenBank/DDBJ whole genome shotgun (WGS) entry which is preliminary data.</text>
</comment>
<evidence type="ECO:0000313" key="5">
    <source>
        <dbReference type="Proteomes" id="UP001221757"/>
    </source>
</evidence>
<dbReference type="InterPro" id="IPR054443">
    <property type="entry name" value="Y3-like_dom"/>
</dbReference>
<proteinExistence type="predicted"/>
<keyword evidence="1" id="KW-0812">Transmembrane</keyword>
<dbReference type="AlphaFoldDB" id="A0AAD7DFK1"/>
<name>A0AAD7DFK1_MYCRO</name>
<reference evidence="4" key="1">
    <citation type="submission" date="2023-03" db="EMBL/GenBank/DDBJ databases">
        <title>Massive genome expansion in bonnet fungi (Mycena s.s.) driven by repeated elements and novel gene families across ecological guilds.</title>
        <authorList>
            <consortium name="Lawrence Berkeley National Laboratory"/>
            <person name="Harder C.B."/>
            <person name="Miyauchi S."/>
            <person name="Viragh M."/>
            <person name="Kuo A."/>
            <person name="Thoen E."/>
            <person name="Andreopoulos B."/>
            <person name="Lu D."/>
            <person name="Skrede I."/>
            <person name="Drula E."/>
            <person name="Henrissat B."/>
            <person name="Morin E."/>
            <person name="Kohler A."/>
            <person name="Barry K."/>
            <person name="LaButti K."/>
            <person name="Morin E."/>
            <person name="Salamov A."/>
            <person name="Lipzen A."/>
            <person name="Mereny Z."/>
            <person name="Hegedus B."/>
            <person name="Baldrian P."/>
            <person name="Stursova M."/>
            <person name="Weitz H."/>
            <person name="Taylor A."/>
            <person name="Grigoriev I.V."/>
            <person name="Nagy L.G."/>
            <person name="Martin F."/>
            <person name="Kauserud H."/>
        </authorList>
    </citation>
    <scope>NUCLEOTIDE SEQUENCE</scope>
    <source>
        <strain evidence="4">CBHHK067</strain>
    </source>
</reference>
<dbReference type="Pfam" id="PF22803">
    <property type="entry name" value="GBD_Y3"/>
    <property type="match status" value="1"/>
</dbReference>
<keyword evidence="1" id="KW-0472">Membrane</keyword>
<feature type="chain" id="PRO_5042040741" description="Glycan binding protein Y3-like domain-containing protein" evidence="2">
    <location>
        <begin position="23"/>
        <end position="245"/>
    </location>
</feature>
<feature type="domain" description="Glycan binding protein Y3-like" evidence="3">
    <location>
        <begin position="36"/>
        <end position="128"/>
    </location>
</feature>
<dbReference type="EMBL" id="JARKIE010000066">
    <property type="protein sequence ID" value="KAJ7690183.1"/>
    <property type="molecule type" value="Genomic_DNA"/>
</dbReference>
<dbReference type="Proteomes" id="UP001221757">
    <property type="component" value="Unassembled WGS sequence"/>
</dbReference>
<sequence length="245" mass="25918">MFYNLKALTVAALVFVITPALGQLTCWQGINPTLGDCTSFITTFCTSIAGELIASGDSAAQCYPGPTSATTNLNCDFTAVNMGSLANNIDVDTCEALLRNVNTQCGLIGGFGQPAGQEFWYSIDANTESPVCGPVDCGPGSFNIYLFGATSSLQLVGLGGSANQKTSDLRRQQGISSINMVQHTSIWATTFALLVLVHSPMTPVGAVFYVLIWSTTPLVPLPRRLPSLGHCQCYATTHEGQVFST</sequence>
<gene>
    <name evidence="4" type="ORF">B0H17DRAFT_1134447</name>
</gene>
<protein>
    <recommendedName>
        <fullName evidence="3">Glycan binding protein Y3-like domain-containing protein</fullName>
    </recommendedName>
</protein>
<evidence type="ECO:0000256" key="2">
    <source>
        <dbReference type="SAM" id="SignalP"/>
    </source>
</evidence>
<organism evidence="4 5">
    <name type="scientific">Mycena rosella</name>
    <name type="common">Pink bonnet</name>
    <name type="synonym">Agaricus rosellus</name>
    <dbReference type="NCBI Taxonomy" id="1033263"/>
    <lineage>
        <taxon>Eukaryota</taxon>
        <taxon>Fungi</taxon>
        <taxon>Dikarya</taxon>
        <taxon>Basidiomycota</taxon>
        <taxon>Agaricomycotina</taxon>
        <taxon>Agaricomycetes</taxon>
        <taxon>Agaricomycetidae</taxon>
        <taxon>Agaricales</taxon>
        <taxon>Marasmiineae</taxon>
        <taxon>Mycenaceae</taxon>
        <taxon>Mycena</taxon>
    </lineage>
</organism>
<evidence type="ECO:0000256" key="1">
    <source>
        <dbReference type="SAM" id="Phobius"/>
    </source>
</evidence>